<keyword evidence="2 6" id="KW-0732">Signal</keyword>
<evidence type="ECO:0000313" key="7">
    <source>
        <dbReference type="EMBL" id="AAS81559.1"/>
    </source>
</evidence>
<name>Q72IB5_THET2</name>
<dbReference type="PROSITE" id="PS51257">
    <property type="entry name" value="PROKAR_LIPOPROTEIN"/>
    <property type="match status" value="1"/>
</dbReference>
<dbReference type="SMR" id="Q72IB5"/>
<evidence type="ECO:0000313" key="8">
    <source>
        <dbReference type="Proteomes" id="UP000000592"/>
    </source>
</evidence>
<evidence type="ECO:0000256" key="3">
    <source>
        <dbReference type="ARBA" id="ARBA00023136"/>
    </source>
</evidence>
<evidence type="ECO:0000256" key="4">
    <source>
        <dbReference type="ARBA" id="ARBA00023139"/>
    </source>
</evidence>
<dbReference type="PANTHER" id="PTHR41164">
    <property type="entry name" value="CURLI PRODUCTION ASSEMBLY/TRANSPORT COMPONENT CSGG"/>
    <property type="match status" value="1"/>
</dbReference>
<evidence type="ECO:0000256" key="5">
    <source>
        <dbReference type="ARBA" id="ARBA00023288"/>
    </source>
</evidence>
<dbReference type="GO" id="GO:0030288">
    <property type="term" value="C:outer membrane-bounded periplasmic space"/>
    <property type="evidence" value="ECO:0007669"/>
    <property type="project" value="InterPro"/>
</dbReference>
<dbReference type="HOGENOM" id="CLU_1057427_0_0_0"/>
<dbReference type="OrthoDB" id="31341at2"/>
<dbReference type="AlphaFoldDB" id="Q72IB5"/>
<feature type="signal peptide" evidence="6">
    <location>
        <begin position="1"/>
        <end position="17"/>
    </location>
</feature>
<accession>Q72IB5</accession>
<dbReference type="Pfam" id="PF03783">
    <property type="entry name" value="CsgG"/>
    <property type="match status" value="1"/>
</dbReference>
<sequence length="264" mass="27042">MKRAWLLLGVFALSACAPQVTTKVDTGLSPDNPYATYTGPRAKVVVASFPCKAEKCGPGVDSSQVGAAVLGKLFGIEVSTSKGDIGAGIADMLTTALINSNHFIVYERSVLDQLQKESQIGNQAQQLQGAEILITGTITAFEPDAGGTRGGGGGLIGGLLGAVTGGQKKAYVAVDFRAVDVRTGAVVAAFRVEGEASDTDFGGLLGALVPGAALGGALSQYQKTPMGKALAVMVGKAVEELIRRIPPSYFKYGPDGQPVPQSAK</sequence>
<dbReference type="Proteomes" id="UP000000592">
    <property type="component" value="Chromosome"/>
</dbReference>
<organism evidence="7 8">
    <name type="scientific">Thermus thermophilus (strain ATCC BAA-163 / DSM 7039 / HB27)</name>
    <dbReference type="NCBI Taxonomy" id="262724"/>
    <lineage>
        <taxon>Bacteria</taxon>
        <taxon>Thermotogati</taxon>
        <taxon>Deinococcota</taxon>
        <taxon>Deinococci</taxon>
        <taxon>Thermales</taxon>
        <taxon>Thermaceae</taxon>
        <taxon>Thermus</taxon>
    </lineage>
</organism>
<protein>
    <recommendedName>
        <fullName evidence="9">Curli assembly protein CsgG</fullName>
    </recommendedName>
</protein>
<keyword evidence="5" id="KW-0449">Lipoprotein</keyword>
<keyword evidence="1" id="KW-1003">Cell membrane</keyword>
<dbReference type="EMBL" id="AE017221">
    <property type="protein sequence ID" value="AAS81559.1"/>
    <property type="molecule type" value="Genomic_DNA"/>
</dbReference>
<gene>
    <name evidence="7" type="ordered locus">TT_C1217</name>
</gene>
<dbReference type="KEGG" id="tth:TT_C1217"/>
<dbReference type="InterPro" id="IPR005534">
    <property type="entry name" value="Curli_assmbl/transp-comp_CsgG"/>
</dbReference>
<evidence type="ECO:0008006" key="9">
    <source>
        <dbReference type="Google" id="ProtNLM"/>
    </source>
</evidence>
<reference evidence="7 8" key="1">
    <citation type="journal article" date="2004" name="Nat. Biotechnol.">
        <title>The genome sequence of the extreme thermophile Thermus thermophilus.</title>
        <authorList>
            <person name="Henne A."/>
            <person name="Brueggemann H."/>
            <person name="Raasch C."/>
            <person name="Wiezer A."/>
            <person name="Hartsch T."/>
            <person name="Liesegang H."/>
            <person name="Johann A."/>
            <person name="Lienard T."/>
            <person name="Gohl O."/>
            <person name="Martinez-Arias R."/>
            <person name="Jacobi C."/>
            <person name="Starkuviene V."/>
            <person name="Schlenczeck S."/>
            <person name="Dencker S."/>
            <person name="Huber R."/>
            <person name="Klenk H.-P."/>
            <person name="Overbeek R."/>
            <person name="Kramer W."/>
            <person name="Merkl R."/>
            <person name="Gottschalk G."/>
            <person name="Fritz H.-J."/>
        </authorList>
    </citation>
    <scope>NUCLEOTIDE SEQUENCE [LARGE SCALE GENOMIC DNA]</scope>
    <source>
        <strain evidence="8">ATCC BAA-163 / DSM 7039 / HB27</strain>
    </source>
</reference>
<evidence type="ECO:0000256" key="1">
    <source>
        <dbReference type="ARBA" id="ARBA00022475"/>
    </source>
</evidence>
<dbReference type="Gene3D" id="3.40.50.10610">
    <property type="entry name" value="ABC-type transport auxiliary lipoprotein component"/>
    <property type="match status" value="1"/>
</dbReference>
<proteinExistence type="predicted"/>
<feature type="chain" id="PRO_5004285284" description="Curli assembly protein CsgG" evidence="6">
    <location>
        <begin position="18"/>
        <end position="264"/>
    </location>
</feature>
<evidence type="ECO:0000256" key="2">
    <source>
        <dbReference type="ARBA" id="ARBA00022729"/>
    </source>
</evidence>
<keyword evidence="4" id="KW-0564">Palmitate</keyword>
<dbReference type="PANTHER" id="PTHR41164:SF1">
    <property type="entry name" value="CURLI PRODUCTION ASSEMBLY_TRANSPORT COMPONENT CSGG"/>
    <property type="match status" value="1"/>
</dbReference>
<keyword evidence="3" id="KW-0472">Membrane</keyword>
<evidence type="ECO:0000256" key="6">
    <source>
        <dbReference type="SAM" id="SignalP"/>
    </source>
</evidence>
<dbReference type="eggNOG" id="COG1462">
    <property type="taxonomic scope" value="Bacteria"/>
</dbReference>